<feature type="region of interest" description="Disordered" evidence="1">
    <location>
        <begin position="105"/>
        <end position="127"/>
    </location>
</feature>
<feature type="region of interest" description="Disordered" evidence="1">
    <location>
        <begin position="1"/>
        <end position="22"/>
    </location>
</feature>
<reference evidence="2 3" key="1">
    <citation type="submission" date="2016-10" db="EMBL/GenBank/DDBJ databases">
        <authorList>
            <person name="Varghese N."/>
            <person name="Submissions S."/>
        </authorList>
    </citation>
    <scope>NUCLEOTIDE SEQUENCE [LARGE SCALE GENOMIC DNA]</scope>
    <source>
        <strain evidence="2 3">DSM 18327</strain>
    </source>
</reference>
<organism evidence="2 3">
    <name type="scientific">Pseudomonas mohnii</name>
    <dbReference type="NCBI Taxonomy" id="395600"/>
    <lineage>
        <taxon>Bacteria</taxon>
        <taxon>Pseudomonadati</taxon>
        <taxon>Pseudomonadota</taxon>
        <taxon>Gammaproteobacteria</taxon>
        <taxon>Pseudomonadales</taxon>
        <taxon>Pseudomonadaceae</taxon>
        <taxon>Pseudomonas</taxon>
    </lineage>
</organism>
<comment type="caution">
    <text evidence="2">The sequence shown here is derived from an EMBL/GenBank/DDBJ whole genome shotgun (WGS) entry which is preliminary data.</text>
</comment>
<proteinExistence type="predicted"/>
<keyword evidence="3" id="KW-1185">Reference proteome</keyword>
<name>A0ABY0XRL6_9PSED</name>
<dbReference type="EMBL" id="FNRV01000001">
    <property type="protein sequence ID" value="SEB98912.1"/>
    <property type="molecule type" value="Genomic_DNA"/>
</dbReference>
<protein>
    <submittedName>
        <fullName evidence="2">Uncharacterized protein</fullName>
    </submittedName>
</protein>
<evidence type="ECO:0000313" key="2">
    <source>
        <dbReference type="EMBL" id="SEB98912.1"/>
    </source>
</evidence>
<dbReference type="RefSeq" id="WP_425272097.1">
    <property type="nucleotide sequence ID" value="NZ_FNRV01000001.1"/>
</dbReference>
<evidence type="ECO:0000313" key="3">
    <source>
        <dbReference type="Proteomes" id="UP000199665"/>
    </source>
</evidence>
<sequence>MAEEQELTAEAKKQRKKREKAAARDAALGVEKFQIEVAGVFKPDLKRVMKAHGINNQQDIHQRLLINLIAADFEAQAWMLRSVTTPYVVSEKVSRILRAASLKHLQATRASQKTKSSSPYSDHASDSIMKRNWPSFVVATPASTQPTMSPPGP</sequence>
<accession>A0ABY0XRL6</accession>
<dbReference type="Proteomes" id="UP000199665">
    <property type="component" value="Unassembled WGS sequence"/>
</dbReference>
<gene>
    <name evidence="2" type="ORF">SAMN05216205_1170</name>
</gene>
<evidence type="ECO:0000256" key="1">
    <source>
        <dbReference type="SAM" id="MobiDB-lite"/>
    </source>
</evidence>